<feature type="domain" description="BTB" evidence="3">
    <location>
        <begin position="250"/>
        <end position="344"/>
    </location>
</feature>
<evidence type="ECO:0000256" key="1">
    <source>
        <dbReference type="SAM" id="MobiDB-lite"/>
    </source>
</evidence>
<evidence type="ECO:0008006" key="7">
    <source>
        <dbReference type="Google" id="ProtNLM"/>
    </source>
</evidence>
<dbReference type="EMBL" id="KV440976">
    <property type="protein sequence ID" value="OAD76422.1"/>
    <property type="molecule type" value="Genomic_DNA"/>
</dbReference>
<dbReference type="InterPro" id="IPR011333">
    <property type="entry name" value="SKP1/BTB/POZ_sf"/>
</dbReference>
<evidence type="ECO:0000313" key="5">
    <source>
        <dbReference type="EMBL" id="OAD76422.1"/>
    </source>
</evidence>
<reference evidence="6" key="1">
    <citation type="submission" date="2015-06" db="EMBL/GenBank/DDBJ databases">
        <title>Expansion of signal transduction pathways in fungi by whole-genome duplication.</title>
        <authorList>
            <consortium name="DOE Joint Genome Institute"/>
            <person name="Corrochano L.M."/>
            <person name="Kuo A."/>
            <person name="Marcet-Houben M."/>
            <person name="Polaino S."/>
            <person name="Salamov A."/>
            <person name="Villalobos J.M."/>
            <person name="Alvarez M.I."/>
            <person name="Avalos J."/>
            <person name="Benito E.P."/>
            <person name="Benoit I."/>
            <person name="Burger G."/>
            <person name="Camino L.P."/>
            <person name="Canovas D."/>
            <person name="Cerda-Olmedo E."/>
            <person name="Cheng J.-F."/>
            <person name="Dominguez A."/>
            <person name="Elias M."/>
            <person name="Eslava A.P."/>
            <person name="Glaser F."/>
            <person name="Grimwood J."/>
            <person name="Gutierrez G."/>
            <person name="Heitman J."/>
            <person name="Henrissat B."/>
            <person name="Iturriaga E.A."/>
            <person name="Lang B.F."/>
            <person name="Lavin J.L."/>
            <person name="Lee S."/>
            <person name="Li W."/>
            <person name="Lindquist E."/>
            <person name="Lopez-Garcia S."/>
            <person name="Luque E.M."/>
            <person name="Marcos A.T."/>
            <person name="Martin J."/>
            <person name="McCluskey K."/>
            <person name="Medina H.R."/>
            <person name="Miralles-Duran A."/>
            <person name="Miyazaki A."/>
            <person name="Munoz-Torres E."/>
            <person name="Oguiza J.A."/>
            <person name="Ohm R."/>
            <person name="Olmedo M."/>
            <person name="Orejas M."/>
            <person name="Ortiz-Castellanos L."/>
            <person name="Pisabarro A.G."/>
            <person name="Rodriguez-Romero J."/>
            <person name="Ruiz-Herrera J."/>
            <person name="Ruiz-Vazquez R."/>
            <person name="Sanz C."/>
            <person name="Schackwitz W."/>
            <person name="Schmutz J."/>
            <person name="Shahriari M."/>
            <person name="Shelest E."/>
            <person name="Silva-Franco F."/>
            <person name="Soanes D."/>
            <person name="Syed K."/>
            <person name="Tagua V.G."/>
            <person name="Talbot N.J."/>
            <person name="Thon M."/>
            <person name="De vries R.P."/>
            <person name="Wiebenga A."/>
            <person name="Yadav J.S."/>
            <person name="Braun E.L."/>
            <person name="Baker S."/>
            <person name="Garre V."/>
            <person name="Horwitz B."/>
            <person name="Torres-Martinez S."/>
            <person name="Idnurm A."/>
            <person name="Herrera-Estrella A."/>
            <person name="Gabaldon T."/>
            <person name="Grigoriev I.V."/>
        </authorList>
    </citation>
    <scope>NUCLEOTIDE SEQUENCE [LARGE SCALE GENOMIC DNA]</scope>
    <source>
        <strain evidence="6">NRRL 1555(-)</strain>
    </source>
</reference>
<dbReference type="RefSeq" id="XP_018294462.1">
    <property type="nucleotide sequence ID" value="XM_018443123.1"/>
</dbReference>
<dbReference type="InterPro" id="IPR036859">
    <property type="entry name" value="CAP-Gly_dom_sf"/>
</dbReference>
<feature type="compositionally biased region" description="Polar residues" evidence="1">
    <location>
        <begin position="852"/>
        <end position="862"/>
    </location>
</feature>
<dbReference type="SMART" id="SM00225">
    <property type="entry name" value="BTB"/>
    <property type="match status" value="1"/>
</dbReference>
<protein>
    <recommendedName>
        <fullName evidence="7">BTB domain-containing protein</fullName>
    </recommendedName>
</protein>
<feature type="transmembrane region" description="Helical" evidence="2">
    <location>
        <begin position="44"/>
        <end position="66"/>
    </location>
</feature>
<dbReference type="SMART" id="SM01052">
    <property type="entry name" value="CAP_GLY"/>
    <property type="match status" value="1"/>
</dbReference>
<evidence type="ECO:0000256" key="2">
    <source>
        <dbReference type="SAM" id="Phobius"/>
    </source>
</evidence>
<evidence type="ECO:0000259" key="4">
    <source>
        <dbReference type="PROSITE" id="PS50245"/>
    </source>
</evidence>
<dbReference type="GeneID" id="29004029"/>
<feature type="region of interest" description="Disordered" evidence="1">
    <location>
        <begin position="851"/>
        <end position="873"/>
    </location>
</feature>
<dbReference type="CDD" id="cd18186">
    <property type="entry name" value="BTB_POZ_ZBTB_KLHL-like"/>
    <property type="match status" value="1"/>
</dbReference>
<organism evidence="5 6">
    <name type="scientific">Phycomyces blakesleeanus (strain ATCC 8743b / DSM 1359 / FGSC 10004 / NBRC 33097 / NRRL 1555)</name>
    <dbReference type="NCBI Taxonomy" id="763407"/>
    <lineage>
        <taxon>Eukaryota</taxon>
        <taxon>Fungi</taxon>
        <taxon>Fungi incertae sedis</taxon>
        <taxon>Mucoromycota</taxon>
        <taxon>Mucoromycotina</taxon>
        <taxon>Mucoromycetes</taxon>
        <taxon>Mucorales</taxon>
        <taxon>Phycomycetaceae</taxon>
        <taxon>Phycomyces</taxon>
    </lineage>
</organism>
<dbReference type="Proteomes" id="UP000077315">
    <property type="component" value="Unassembled WGS sequence"/>
</dbReference>
<dbReference type="InParanoid" id="A0A162UIA9"/>
<feature type="compositionally biased region" description="Polar residues" evidence="1">
    <location>
        <begin position="705"/>
        <end position="714"/>
    </location>
</feature>
<keyword evidence="2" id="KW-1133">Transmembrane helix</keyword>
<dbReference type="InterPro" id="IPR000938">
    <property type="entry name" value="CAP-Gly_domain"/>
</dbReference>
<dbReference type="AlphaFoldDB" id="A0A162UIA9"/>
<feature type="region of interest" description="Disordered" evidence="1">
    <location>
        <begin position="705"/>
        <end position="750"/>
    </location>
</feature>
<dbReference type="InterPro" id="IPR000210">
    <property type="entry name" value="BTB/POZ_dom"/>
</dbReference>
<dbReference type="PROSITE" id="PS50245">
    <property type="entry name" value="CAP_GLY_2"/>
    <property type="match status" value="1"/>
</dbReference>
<sequence length="966" mass="107567">MSKAVRLWRKTQSVLRRNKILRLSDHKRDTKKETSRHSKIKGQVLSAFALLFTFLLFHFSLLWSMFEKAPQTLKSSLHTVVDNAKEYLADVCFRFAHGDIWAHRAILLARVPLKVRQQLMPTLDHNVNETCLMINLSKEISPLLFQSLLRFWYTSELYSPSSFEYNSSTTSISSTPATSATTSTASSLSILSSLEDIPGIITNESEMLKERKVLEERLAVGLLPVHDDKETDYDQLVKDLTNMSKTELGSDVTLNLFPASVYALHSPGDRKGILRDTSEGGLGSSLAAHRFILAARSSYFYAMFCTDFRESSSSTIHLTDDIFSPWILHVLVHYFYTDSIVVPPLPSTALLASPVQQRLSHKKHSLRVLQKTFYAADYLGHASCAGQAVLHEMSVICHDFKCACADCSAILPSMLLFAHKNKASVPIMLPGLMSLYTDPVRLLAPLWAAKPFSILVGSMAPTAVDLVEPESTIFSKAPATDDQPTFIKDMSELTIANITKHNSIHVLHSLHLCLSLIRGHDPLSHWSAPAYDLLQPVVRHTVAMISQNFDYYCVEYPILLSCVDGIGFGFSVDFLEFLLTRVLEDGIQDANAGIVYQGIIRDLVGRQEVVKNVAVDDVLISARQRCAAYIARRWTSIKAQRGFRKLDKETLQKMSADIGVPYRALSRPFDSDFSAIFSFKPKAAKAALKSKMSEVDNSSTLFKTLSHTPGSNRRLSLGNLRPQRSNGALNAKASLDASRMPTRPRSHSTESVKINSINGHYVNQTSMDAMSSQPLIHLLSLETKARHQAQEGSFESPTQHRRNSVRSLADELLPMDVVPIVVSPPGPSAASVPRVTRLTFEIPTTPLRAKSPVTSYLSTPQGSRRRARSPRRHRWNIGSESEDEDLRVTPVIGAKVELLRRPLPTLGKIKYIGPVSFSKGTWVGVELESRLGNMDGSVDGIRYFQTDAQRGVFVKPDDYKILSMPV</sequence>
<evidence type="ECO:0000259" key="3">
    <source>
        <dbReference type="PROSITE" id="PS50097"/>
    </source>
</evidence>
<feature type="domain" description="BTB" evidence="3">
    <location>
        <begin position="89"/>
        <end position="161"/>
    </location>
</feature>
<proteinExistence type="predicted"/>
<accession>A0A162UIA9</accession>
<gene>
    <name evidence="5" type="ORF">PHYBLDRAFT_76118</name>
</gene>
<dbReference type="Gene3D" id="3.30.710.10">
    <property type="entry name" value="Potassium Channel Kv1.1, Chain A"/>
    <property type="match status" value="2"/>
</dbReference>
<dbReference type="PROSITE" id="PS50097">
    <property type="entry name" value="BTB"/>
    <property type="match status" value="2"/>
</dbReference>
<feature type="compositionally biased region" description="Basic residues" evidence="1">
    <location>
        <begin position="863"/>
        <end position="873"/>
    </location>
</feature>
<dbReference type="Gene3D" id="2.30.30.190">
    <property type="entry name" value="CAP Gly-rich-like domain"/>
    <property type="match status" value="1"/>
</dbReference>
<dbReference type="OrthoDB" id="2130750at2759"/>
<dbReference type="Pfam" id="PF01302">
    <property type="entry name" value="CAP_GLY"/>
    <property type="match status" value="1"/>
</dbReference>
<dbReference type="PANTHER" id="PTHR24413">
    <property type="entry name" value="SPECKLE-TYPE POZ PROTEIN"/>
    <property type="match status" value="1"/>
</dbReference>
<feature type="domain" description="CAP-Gly" evidence="4">
    <location>
        <begin position="913"/>
        <end position="955"/>
    </location>
</feature>
<dbReference type="SUPFAM" id="SSF54695">
    <property type="entry name" value="POZ domain"/>
    <property type="match status" value="2"/>
</dbReference>
<dbReference type="Pfam" id="PF00651">
    <property type="entry name" value="BTB"/>
    <property type="match status" value="1"/>
</dbReference>
<evidence type="ECO:0000313" key="6">
    <source>
        <dbReference type="Proteomes" id="UP000077315"/>
    </source>
</evidence>
<keyword evidence="6" id="KW-1185">Reference proteome</keyword>
<dbReference type="STRING" id="763407.A0A162UIA9"/>
<name>A0A162UIA9_PHYB8</name>
<keyword evidence="2" id="KW-0472">Membrane</keyword>
<keyword evidence="2" id="KW-0812">Transmembrane</keyword>
<dbReference type="SUPFAM" id="SSF74924">
    <property type="entry name" value="Cap-Gly domain"/>
    <property type="match status" value="1"/>
</dbReference>
<dbReference type="VEuPathDB" id="FungiDB:PHYBLDRAFT_76118"/>